<dbReference type="NCBIfam" id="TIGR01414">
    <property type="entry name" value="autotrans_barl"/>
    <property type="match status" value="1"/>
</dbReference>
<keyword evidence="1" id="KW-0843">Virulence</keyword>
<dbReference type="PROSITE" id="PS51208">
    <property type="entry name" value="AUTOTRANSPORTER"/>
    <property type="match status" value="1"/>
</dbReference>
<dbReference type="InterPro" id="IPR005546">
    <property type="entry name" value="Autotransporte_beta"/>
</dbReference>
<proteinExistence type="predicted"/>
<sequence>MNHVYRVVWNAALCTWTVVSELAKSHRPRFSKLSAALLVGIAMQGQALATDYLQPVVVFGGVTGTLNSGDTVTVTNDNTVGLGVADAGSQLIANNVTVTTSGNGTSGAYVGYGGQLTLTDGSVTATGASTANYAADAVFVLGQGSRATITRTVLSTQGQNAYGVAVVGGGSASLDGAAVSTHADNSVGLYISGTGSQAMATDLTTSTAGKAAVGVEANQGASISLSGGEVTTSGDAGVGIVALETGSQISVTGVRVQTTGGLANGIGAYGVDAEGGGRITLGGGATISTQGASAIGVRAVGDGSQIAAEGITVATAGANAYDVMADGAGATIRADNSVMSTTGNAAVGIVAMNGGVVTLNGGAVGTSGNNAMGMVSTGTGSQINATDVQVQTIGGSNNDGFNAYGVYAEDGGTVNFTGGRIEALGQSYYGTDSAVVATGSGTHIGLANASVVARGANNGVMANQGAAIDISDSTISSGGVGDGYAYGVQVWDRGTRVTLSNTNIDASGVSTAGVVASNGASVDVVGGRMSIIGGGSGAVVAMDAGTHVTLRDAVLTAHGDSGAGVGAGYGAAVDLSGGSVDTFGSNSSGLIAQAEASYLTVANASITTHGEVSIGLFAVDGVVETSGNTISTLGEGSYGVMAEQATGATTIRMSGDHVITQGNGAIGLTAHGVGSAIEASNVRVQTTGAKDPSGIGAYGVDAEGGGRVMLRDGASVSTSGVGAMALLATGNGSEVATSGQVTVRSTGGDAYGALAQDGGAITLAQGANIDTSGDTAHGLVSLGADSQINATGATVETHGTQASGVALGNSTINLAGSSVLAQYTGALLSADGTEQTTNRLNMSGGSMASVADDAIRASAGDNWVNLSHGAQVTGGNGTLLDVVGTGTVAHLSATDDVVLTGDVVALAGNMAHVSLAQSSSLTGAMRNASSVSVDGSSLWNMTASSDVQQLTLAGTVAFAASPSGYKSLVVHGDLAGNGGTVALNTALNEGGALSHQYTDRVLVEGNASGTTYLKVTGSGTGALTDTNKNGVAEANEGISLAQVAGQSSASAFVLSGGYVAVGPWRYELSSYQPGSADAGQRVVAGTGNGFWDYRLQNVYVADVTPVPDPTPDPSPDDRPDVTPSRPAVVPQVPAYLSAATAMLSYGMRSIGTLHDRLGEVHQDDVSQAGNTGEFYARVFGGNYRYSSDRSFRQYGFGFDQDDRGIQIGGTWLKTDNDDSTFRMGLYGSIGTSRITPKAIDGSSAMRMDARSVAATATYVNGGGFYLDGVVARNDYRARVDTAYRGYGMASFKTRGWSYSLEAGYPFVFANELRLEPQAQVTYQSLHTNRFGDSDGLSVSPGDSGAWTGRIGASLSRTFATDTGQRWTPSARLNYVTSSASRTAVTLVSDAWDVSGTFTNGSWGSVWQLGAGVSGALTRTLSVYAGADYQATAGHAGQQGWSANLGLRWQF</sequence>
<evidence type="ECO:0000256" key="2">
    <source>
        <dbReference type="SAM" id="MobiDB-lite"/>
    </source>
</evidence>
<comment type="caution">
    <text evidence="4">The sequence shown here is derived from an EMBL/GenBank/DDBJ whole genome shotgun (WGS) entry which is preliminary data.</text>
</comment>
<evidence type="ECO:0000256" key="1">
    <source>
        <dbReference type="ARBA" id="ARBA00023026"/>
    </source>
</evidence>
<evidence type="ECO:0000259" key="3">
    <source>
        <dbReference type="PROSITE" id="PS51208"/>
    </source>
</evidence>
<dbReference type="SMART" id="SM00710">
    <property type="entry name" value="PbH1"/>
    <property type="match status" value="6"/>
</dbReference>
<dbReference type="RefSeq" id="WP_111982930.1">
    <property type="nucleotide sequence ID" value="NZ_NFZS01000001.1"/>
</dbReference>
<dbReference type="OrthoDB" id="8610050at2"/>
<dbReference type="Gene3D" id="2.160.20.20">
    <property type="match status" value="3"/>
</dbReference>
<name>A0A328P7K0_9GAMM</name>
<dbReference type="SMART" id="SM00869">
    <property type="entry name" value="Autotransporter"/>
    <property type="match status" value="1"/>
</dbReference>
<dbReference type="SUPFAM" id="SSF51126">
    <property type="entry name" value="Pectin lyase-like"/>
    <property type="match status" value="2"/>
</dbReference>
<feature type="region of interest" description="Disordered" evidence="2">
    <location>
        <begin position="1104"/>
        <end position="1127"/>
    </location>
</feature>
<dbReference type="GO" id="GO:0019867">
    <property type="term" value="C:outer membrane"/>
    <property type="evidence" value="ECO:0007669"/>
    <property type="project" value="InterPro"/>
</dbReference>
<dbReference type="InterPro" id="IPR011050">
    <property type="entry name" value="Pectin_lyase_fold/virulence"/>
</dbReference>
<dbReference type="SUPFAM" id="SSF103515">
    <property type="entry name" value="Autotransporter"/>
    <property type="match status" value="1"/>
</dbReference>
<organism evidence="4 5">
    <name type="scientific">Dyella jiangningensis</name>
    <dbReference type="NCBI Taxonomy" id="1379159"/>
    <lineage>
        <taxon>Bacteria</taxon>
        <taxon>Pseudomonadati</taxon>
        <taxon>Pseudomonadota</taxon>
        <taxon>Gammaproteobacteria</taxon>
        <taxon>Lysobacterales</taxon>
        <taxon>Rhodanobacteraceae</taxon>
        <taxon>Dyella</taxon>
    </lineage>
</organism>
<dbReference type="Pfam" id="PF13018">
    <property type="entry name" value="ESPR"/>
    <property type="match status" value="1"/>
</dbReference>
<dbReference type="Gene3D" id="2.40.128.130">
    <property type="entry name" value="Autotransporter beta-domain"/>
    <property type="match status" value="1"/>
</dbReference>
<evidence type="ECO:0000313" key="4">
    <source>
        <dbReference type="EMBL" id="RAO78267.1"/>
    </source>
</evidence>
<dbReference type="InterPro" id="IPR024973">
    <property type="entry name" value="ESPR"/>
</dbReference>
<protein>
    <recommendedName>
        <fullName evidence="3">Autotransporter domain-containing protein</fullName>
    </recommendedName>
</protein>
<gene>
    <name evidence="4" type="ORF">CA260_00495</name>
</gene>
<dbReference type="EMBL" id="NFZS01000001">
    <property type="protein sequence ID" value="RAO78267.1"/>
    <property type="molecule type" value="Genomic_DNA"/>
</dbReference>
<feature type="domain" description="Autotransporter" evidence="3">
    <location>
        <begin position="1167"/>
        <end position="1450"/>
    </location>
</feature>
<keyword evidence="5" id="KW-1185">Reference proteome</keyword>
<accession>A0A328P7K0</accession>
<dbReference type="InterPro" id="IPR012332">
    <property type="entry name" value="Autotransporter_pectin_lyase_C"/>
</dbReference>
<dbReference type="InterPro" id="IPR036709">
    <property type="entry name" value="Autotransporte_beta_dom_sf"/>
</dbReference>
<dbReference type="Pfam" id="PF03797">
    <property type="entry name" value="Autotransporter"/>
    <property type="match status" value="1"/>
</dbReference>
<reference evidence="4 5" key="1">
    <citation type="journal article" date="2018" name="Genet. Mol. Biol.">
        <title>The genome sequence of Dyella jiangningensis FCAV SCS01 from a lignocellulose-decomposing microbial consortium metagenome reveals potential for biotechnological applications.</title>
        <authorList>
            <person name="Desiderato J.G."/>
            <person name="Alvarenga D.O."/>
            <person name="Constancio M.T.L."/>
            <person name="Alves L.M.C."/>
            <person name="Varani A.M."/>
        </authorList>
    </citation>
    <scope>NUCLEOTIDE SEQUENCE [LARGE SCALE GENOMIC DNA]</scope>
    <source>
        <strain evidence="4 5">FCAV SCS01</strain>
    </source>
</reference>
<dbReference type="Proteomes" id="UP000248926">
    <property type="component" value="Unassembled WGS sequence"/>
</dbReference>
<dbReference type="InterPro" id="IPR006626">
    <property type="entry name" value="PbH1"/>
</dbReference>
<evidence type="ECO:0000313" key="5">
    <source>
        <dbReference type="Proteomes" id="UP000248926"/>
    </source>
</evidence>
<dbReference type="InterPro" id="IPR006315">
    <property type="entry name" value="OM_autotransptr_brl_dom"/>
</dbReference>